<dbReference type="Ensembl" id="ENSELUT00000021877.3">
    <property type="protein sequence ID" value="ENSELUP00000013364.3"/>
    <property type="gene ID" value="ENSELUG00000013486.3"/>
</dbReference>
<dbReference type="Pfam" id="PF14484">
    <property type="entry name" value="FISNA"/>
    <property type="match status" value="1"/>
</dbReference>
<dbReference type="PANTHER" id="PTHR24106">
    <property type="entry name" value="NACHT, LRR AND CARD DOMAINS-CONTAINING"/>
    <property type="match status" value="1"/>
</dbReference>
<dbReference type="GO" id="GO:0005737">
    <property type="term" value="C:cytoplasm"/>
    <property type="evidence" value="ECO:0007669"/>
    <property type="project" value="UniProtKB-SubCell"/>
</dbReference>
<evidence type="ECO:0000256" key="5">
    <source>
        <dbReference type="ARBA" id="ARBA00022741"/>
    </source>
</evidence>
<dbReference type="InterPro" id="IPR003877">
    <property type="entry name" value="SPRY_dom"/>
</dbReference>
<reference evidence="9" key="2">
    <citation type="submission" date="2020-02" db="EMBL/GenBank/DDBJ databases">
        <title>Esox lucius (northern pike) genome, fEsoLuc1, primary haplotype.</title>
        <authorList>
            <person name="Myers G."/>
            <person name="Karagic N."/>
            <person name="Meyer A."/>
            <person name="Pippel M."/>
            <person name="Reichard M."/>
            <person name="Winkler S."/>
            <person name="Tracey A."/>
            <person name="Sims Y."/>
            <person name="Howe K."/>
            <person name="Rhie A."/>
            <person name="Formenti G."/>
            <person name="Durbin R."/>
            <person name="Fedrigo O."/>
            <person name="Jarvis E.D."/>
        </authorList>
    </citation>
    <scope>NUCLEOTIDE SEQUENCE [LARGE SCALE GENOMIC DNA]</scope>
</reference>
<dbReference type="FunFam" id="3.40.50.300:FF:000210">
    <property type="entry name" value="Si:dkey-16p6.1"/>
    <property type="match status" value="1"/>
</dbReference>
<reference evidence="10" key="1">
    <citation type="journal article" date="2014" name="PLoS ONE">
        <title>The genome and linkage map of the northern pike (Esox lucius): conserved synteny revealed between the salmonid sister group and the Neoteleostei.</title>
        <authorList>
            <person name="Rondeau E.B."/>
            <person name="Minkley D.R."/>
            <person name="Leong J.S."/>
            <person name="Messmer A.M."/>
            <person name="Jantzen J.R."/>
            <person name="von Schalburg K.R."/>
            <person name="Lemon C."/>
            <person name="Bird N.H."/>
            <person name="Koop B.F."/>
        </authorList>
    </citation>
    <scope>NUCLEOTIDE SEQUENCE</scope>
</reference>
<dbReference type="Pfam" id="PF17779">
    <property type="entry name" value="WHD_NOD2"/>
    <property type="match status" value="1"/>
</dbReference>
<keyword evidence="10" id="KW-1185">Reference proteome</keyword>
<dbReference type="Pfam" id="PF13765">
    <property type="entry name" value="PRY"/>
    <property type="match status" value="1"/>
</dbReference>
<dbReference type="InterPro" id="IPR003879">
    <property type="entry name" value="Butyrophylin_SPRY"/>
</dbReference>
<dbReference type="AlphaFoldDB" id="A0A3P8Y9U4"/>
<dbReference type="GO" id="GO:0005524">
    <property type="term" value="F:ATP binding"/>
    <property type="evidence" value="ECO:0007669"/>
    <property type="project" value="UniProtKB-KW"/>
</dbReference>
<reference evidence="9" key="4">
    <citation type="submission" date="2025-09" db="UniProtKB">
        <authorList>
            <consortium name="Ensembl"/>
        </authorList>
    </citation>
    <scope>IDENTIFICATION</scope>
</reference>
<dbReference type="Bgee" id="ENSELUG00000013486">
    <property type="expression patterns" value="Expressed in head kidney and 13 other cell types or tissues"/>
</dbReference>
<accession>A0A3P8Y9U4</accession>
<dbReference type="OMA" id="DILCIRD"/>
<evidence type="ECO:0000256" key="4">
    <source>
        <dbReference type="ARBA" id="ARBA00022737"/>
    </source>
</evidence>
<dbReference type="SUPFAM" id="SSF52047">
    <property type="entry name" value="RNI-like"/>
    <property type="match status" value="1"/>
</dbReference>
<dbReference type="SMART" id="SM00589">
    <property type="entry name" value="PRY"/>
    <property type="match status" value="1"/>
</dbReference>
<dbReference type="InParanoid" id="A0A3P8Y9U4"/>
<dbReference type="PROSITE" id="PS50188">
    <property type="entry name" value="B302_SPRY"/>
    <property type="match status" value="1"/>
</dbReference>
<dbReference type="GeneTree" id="ENSGT01150000286927"/>
<dbReference type="Gene3D" id="2.60.120.920">
    <property type="match status" value="1"/>
</dbReference>
<organism evidence="9 10">
    <name type="scientific">Esox lucius</name>
    <name type="common">Northern pike</name>
    <dbReference type="NCBI Taxonomy" id="8010"/>
    <lineage>
        <taxon>Eukaryota</taxon>
        <taxon>Metazoa</taxon>
        <taxon>Chordata</taxon>
        <taxon>Craniata</taxon>
        <taxon>Vertebrata</taxon>
        <taxon>Euteleostomi</taxon>
        <taxon>Actinopterygii</taxon>
        <taxon>Neopterygii</taxon>
        <taxon>Teleostei</taxon>
        <taxon>Protacanthopterygii</taxon>
        <taxon>Esociformes</taxon>
        <taxon>Esocidae</taxon>
        <taxon>Esox</taxon>
    </lineage>
</organism>
<evidence type="ECO:0000256" key="1">
    <source>
        <dbReference type="ARBA" id="ARBA00004496"/>
    </source>
</evidence>
<dbReference type="InterPro" id="IPR041267">
    <property type="entry name" value="NLRP_HD2"/>
</dbReference>
<proteinExistence type="predicted"/>
<dbReference type="InterPro" id="IPR001870">
    <property type="entry name" value="B30.2/SPRY"/>
</dbReference>
<dbReference type="STRING" id="8010.ENSELUP00000013364"/>
<dbReference type="RefSeq" id="XP_028978898.2">
    <property type="nucleotide sequence ID" value="XM_029123065.2"/>
</dbReference>
<dbReference type="InterPro" id="IPR029495">
    <property type="entry name" value="NACHT-assoc"/>
</dbReference>
<dbReference type="Pfam" id="PF05729">
    <property type="entry name" value="NACHT"/>
    <property type="match status" value="1"/>
</dbReference>
<sequence>MDRHKRVNENPHLTSHRLKRFQRHLGKDKENRTPASMVENDDEQVMDVTTPSMTTHVGGALAENRNATTADNGSSVFAPNISGCVFYGDVNVQEIKTISDQDEGKQKVNPGSNLIAQHKQNKDILCIRDKIKVQQKKRCETILEDISSPKKSALNKVYTELYIVTCDSTSINKEHEVWHAETAHLRDASKVSMIKCQDIFKPEEEDEDTTIRTVMTKGIAGIGKSVAVQKLNLDWANGKANQDLDFVFLLSFRALNLIKDQYSLHKLLQEFYPQLKEIDMITYDEHKILFILDGLDESKLRLEFDENRLNLTSVSESATLDVLLMNLIAGPLLPNALIWITSRPVASNQIPSQYIDRVTEIRGFNDAQKDEYFQRKISDPETARHIISLIKTSRSLYIMCHIPVFCWMAVTVLEDILLKGNKEDPKPQSLPTTITEMYLHYLRIQTNISSQKHRSTGGTQCTLMSNKDIILKLGKLAYDNLESQNVLFTEQDLSNCGISVTEAATCPGLCTELVEFEYGLYPKKLYCFVHLSVQEFFAALYAFHEFENNRFDSLKALRRRKGSSRIDFLKGAIDSALNSKNGHLDLFTRFLVGLSHESSRDILQGILERTNSSSECHKKLNTYIKNLKRKDLSPERCLNLIHCLLQLKEHSILQKDNNEASSDTPLTPFQCSLLAYKFIISEKPQEFDFRNKKTSDEGFYRLAPALLSCTTALLNFCHITPLQCATVASVLRSEFSRLTVLDLGHNNLGDAGVKHLCDGLGHPNCKVKSLNLSHNNVGNQGVEELCRVLTRPKLKLLILDLSCNDFGDSGLKLLAYALHDGSTLQVLRLSGCSITLHGDVKSVLDIALRSDPFQMKELDLSYNPIRETDLDFPQELNLIMDPRAESRNEQGLYKYACELTLDPNTVNSLLLLSKEDRKVTRLSTNQQYPNTEERFDACIQVLCKESLCQRHYLEVECLHNVKVGMAYRRIIRKGVSDCVRLGHNADSWALYTSESKSYAQHSNILHSLHIPEIKAGAPYRLGVFLDWPAGILSFYMVNNGKPVPLYAYYSTFTEPLYFAIGLNSPTATVSL</sequence>
<dbReference type="InterPro" id="IPR032675">
    <property type="entry name" value="LRR_dom_sf"/>
</dbReference>
<dbReference type="SMART" id="SM00449">
    <property type="entry name" value="SPRY"/>
    <property type="match status" value="1"/>
</dbReference>
<dbReference type="Pfam" id="PF13516">
    <property type="entry name" value="LRR_6"/>
    <property type="match status" value="3"/>
</dbReference>
<protein>
    <recommendedName>
        <fullName evidence="11">B30.2/SPRY domain-containing protein</fullName>
    </recommendedName>
</protein>
<keyword evidence="3" id="KW-0433">Leucine-rich repeat</keyword>
<dbReference type="Pfam" id="PF00622">
    <property type="entry name" value="SPRY"/>
    <property type="match status" value="1"/>
</dbReference>
<evidence type="ECO:0000313" key="10">
    <source>
        <dbReference type="Proteomes" id="UP000265140"/>
    </source>
</evidence>
<dbReference type="SMART" id="SM01288">
    <property type="entry name" value="FISNA"/>
    <property type="match status" value="1"/>
</dbReference>
<dbReference type="InterPro" id="IPR001611">
    <property type="entry name" value="Leu-rich_rpt"/>
</dbReference>
<dbReference type="GeneID" id="106023695"/>
<dbReference type="InterPro" id="IPR007111">
    <property type="entry name" value="NACHT_NTPase"/>
</dbReference>
<reference evidence="9" key="3">
    <citation type="submission" date="2025-08" db="UniProtKB">
        <authorList>
            <consortium name="Ensembl"/>
        </authorList>
    </citation>
    <scope>IDENTIFICATION</scope>
</reference>
<dbReference type="PRINTS" id="PR01407">
    <property type="entry name" value="BUTYPHLNCDUF"/>
</dbReference>
<dbReference type="InterPro" id="IPR027417">
    <property type="entry name" value="P-loop_NTPase"/>
</dbReference>
<dbReference type="InterPro" id="IPR006574">
    <property type="entry name" value="PRY"/>
</dbReference>
<feature type="domain" description="NACHT" evidence="8">
    <location>
        <begin position="212"/>
        <end position="344"/>
    </location>
</feature>
<keyword evidence="2" id="KW-0963">Cytoplasm</keyword>
<evidence type="ECO:0000259" key="8">
    <source>
        <dbReference type="PROSITE" id="PS50837"/>
    </source>
</evidence>
<dbReference type="PROSITE" id="PS50837">
    <property type="entry name" value="NACHT"/>
    <property type="match status" value="1"/>
</dbReference>
<dbReference type="SMART" id="SM00368">
    <property type="entry name" value="LRR_RI"/>
    <property type="match status" value="4"/>
</dbReference>
<evidence type="ECO:0000259" key="7">
    <source>
        <dbReference type="PROSITE" id="PS50188"/>
    </source>
</evidence>
<dbReference type="SUPFAM" id="SSF49899">
    <property type="entry name" value="Concanavalin A-like lectins/glucanases"/>
    <property type="match status" value="1"/>
</dbReference>
<dbReference type="Proteomes" id="UP000265140">
    <property type="component" value="Chromosome 11"/>
</dbReference>
<dbReference type="InterPro" id="IPR043136">
    <property type="entry name" value="B30.2/SPRY_sf"/>
</dbReference>
<dbReference type="Gene3D" id="3.40.50.300">
    <property type="entry name" value="P-loop containing nucleotide triphosphate hydrolases"/>
    <property type="match status" value="1"/>
</dbReference>
<feature type="domain" description="B30.2/SPRY" evidence="7">
    <location>
        <begin position="879"/>
        <end position="1071"/>
    </location>
</feature>
<dbReference type="InterPro" id="IPR013320">
    <property type="entry name" value="ConA-like_dom_sf"/>
</dbReference>
<dbReference type="Pfam" id="PF17776">
    <property type="entry name" value="NLRC4_HD2"/>
    <property type="match status" value="1"/>
</dbReference>
<keyword evidence="5" id="KW-0547">Nucleotide-binding</keyword>
<dbReference type="InterPro" id="IPR041075">
    <property type="entry name" value="NOD1/2_WH"/>
</dbReference>
<keyword evidence="4" id="KW-0677">Repeat</keyword>
<keyword evidence="6" id="KW-0067">ATP-binding</keyword>
<dbReference type="Gene3D" id="3.80.10.10">
    <property type="entry name" value="Ribonuclease Inhibitor"/>
    <property type="match status" value="1"/>
</dbReference>
<comment type="subcellular location">
    <subcellularLocation>
        <location evidence="1">Cytoplasm</location>
    </subcellularLocation>
</comment>
<evidence type="ECO:0000256" key="6">
    <source>
        <dbReference type="ARBA" id="ARBA00022840"/>
    </source>
</evidence>
<evidence type="ECO:0008006" key="11">
    <source>
        <dbReference type="Google" id="ProtNLM"/>
    </source>
</evidence>
<evidence type="ECO:0000256" key="3">
    <source>
        <dbReference type="ARBA" id="ARBA00022614"/>
    </source>
</evidence>
<evidence type="ECO:0000313" key="9">
    <source>
        <dbReference type="Ensembl" id="ENSELUP00000013364.3"/>
    </source>
</evidence>
<dbReference type="InterPro" id="IPR051261">
    <property type="entry name" value="NLR"/>
</dbReference>
<evidence type="ECO:0000256" key="2">
    <source>
        <dbReference type="ARBA" id="ARBA00022490"/>
    </source>
</evidence>
<name>A0A3P8Y9U4_ESOLU</name>